<evidence type="ECO:0000256" key="9">
    <source>
        <dbReference type="PROSITE-ProRule" id="PRU00282"/>
    </source>
</evidence>
<keyword evidence="6" id="KW-1133">Transmembrane helix</keyword>
<comment type="similarity">
    <text evidence="2 10">Belongs to the mitochondrial carrier (TC 2.A.29) family.</text>
</comment>
<evidence type="ECO:0000256" key="10">
    <source>
        <dbReference type="RuleBase" id="RU000488"/>
    </source>
</evidence>
<dbReference type="InterPro" id="IPR023395">
    <property type="entry name" value="MCP_dom_sf"/>
</dbReference>
<evidence type="ECO:0000256" key="5">
    <source>
        <dbReference type="ARBA" id="ARBA00022737"/>
    </source>
</evidence>
<keyword evidence="4 9" id="KW-0812">Transmembrane</keyword>
<feature type="compositionally biased region" description="Polar residues" evidence="11">
    <location>
        <begin position="25"/>
        <end position="36"/>
    </location>
</feature>
<dbReference type="GO" id="GO:0031966">
    <property type="term" value="C:mitochondrial membrane"/>
    <property type="evidence" value="ECO:0007669"/>
    <property type="project" value="UniProtKB-SubCell"/>
</dbReference>
<dbReference type="InterPro" id="IPR018108">
    <property type="entry name" value="MCP_transmembrane"/>
</dbReference>
<evidence type="ECO:0000256" key="1">
    <source>
        <dbReference type="ARBA" id="ARBA00004225"/>
    </source>
</evidence>
<protein>
    <submittedName>
        <fullName evidence="12">Uncharacterized protein</fullName>
    </submittedName>
</protein>
<evidence type="ECO:0000256" key="4">
    <source>
        <dbReference type="ARBA" id="ARBA00022692"/>
    </source>
</evidence>
<gene>
    <name evidence="12" type="ORF">A4X13_0g3800</name>
</gene>
<keyword evidence="8 9" id="KW-0472">Membrane</keyword>
<evidence type="ECO:0000256" key="11">
    <source>
        <dbReference type="SAM" id="MobiDB-lite"/>
    </source>
</evidence>
<dbReference type="AlphaFoldDB" id="A0A177TLV1"/>
<evidence type="ECO:0000256" key="8">
    <source>
        <dbReference type="ARBA" id="ARBA00023136"/>
    </source>
</evidence>
<feature type="repeat" description="Solcar" evidence="9">
    <location>
        <begin position="37"/>
        <end position="122"/>
    </location>
</feature>
<dbReference type="PROSITE" id="PS50920">
    <property type="entry name" value="SOLCAR"/>
    <property type="match status" value="3"/>
</dbReference>
<keyword evidence="5" id="KW-0677">Repeat</keyword>
<name>A0A177TLV1_9BASI</name>
<dbReference type="PANTHER" id="PTHR45624:SF57">
    <property type="entry name" value="MITOCHONDRIAL SUBSTRATE CARRIER FAMILY PROTEIN L"/>
    <property type="match status" value="1"/>
</dbReference>
<feature type="compositionally biased region" description="Low complexity" evidence="11">
    <location>
        <begin position="1"/>
        <end position="18"/>
    </location>
</feature>
<evidence type="ECO:0000256" key="2">
    <source>
        <dbReference type="ARBA" id="ARBA00006375"/>
    </source>
</evidence>
<evidence type="ECO:0000256" key="7">
    <source>
        <dbReference type="ARBA" id="ARBA00023128"/>
    </source>
</evidence>
<dbReference type="GO" id="GO:0000064">
    <property type="term" value="F:L-ornithine transmembrane transporter activity"/>
    <property type="evidence" value="ECO:0007669"/>
    <property type="project" value="TreeGrafter"/>
</dbReference>
<dbReference type="InterPro" id="IPR050567">
    <property type="entry name" value="Mitochondrial_Carrier"/>
</dbReference>
<feature type="region of interest" description="Disordered" evidence="11">
    <location>
        <begin position="1"/>
        <end position="37"/>
    </location>
</feature>
<dbReference type="Pfam" id="PF00153">
    <property type="entry name" value="Mito_carr"/>
    <property type="match status" value="3"/>
</dbReference>
<keyword evidence="7" id="KW-0496">Mitochondrion</keyword>
<dbReference type="EMBL" id="LWDF02000227">
    <property type="protein sequence ID" value="KAE8251886.1"/>
    <property type="molecule type" value="Genomic_DNA"/>
</dbReference>
<dbReference type="Proteomes" id="UP000077521">
    <property type="component" value="Unassembled WGS sequence"/>
</dbReference>
<accession>A0A177TLV1</accession>
<reference evidence="12" key="1">
    <citation type="submission" date="2016-04" db="EMBL/GenBank/DDBJ databases">
        <authorList>
            <person name="Nguyen H.D."/>
            <person name="Samba Siva P."/>
            <person name="Cullis J."/>
            <person name="Levesque C.A."/>
            <person name="Hambleton S."/>
        </authorList>
    </citation>
    <scope>NUCLEOTIDE SEQUENCE</scope>
    <source>
        <strain evidence="12">DAOMC 236416</strain>
    </source>
</reference>
<dbReference type="SUPFAM" id="SSF103506">
    <property type="entry name" value="Mitochondrial carrier"/>
    <property type="match status" value="1"/>
</dbReference>
<evidence type="ECO:0000256" key="3">
    <source>
        <dbReference type="ARBA" id="ARBA00022448"/>
    </source>
</evidence>
<reference evidence="12" key="2">
    <citation type="journal article" date="2019" name="IMA Fungus">
        <title>Genome sequencing and comparison of five Tilletia species to identify candidate genes for the detection of regulated species infecting wheat.</title>
        <authorList>
            <person name="Nguyen H.D.T."/>
            <person name="Sultana T."/>
            <person name="Kesanakurti P."/>
            <person name="Hambleton S."/>
        </authorList>
    </citation>
    <scope>NUCLEOTIDE SEQUENCE</scope>
    <source>
        <strain evidence="12">DAOMC 236416</strain>
    </source>
</reference>
<feature type="repeat" description="Solcar" evidence="9">
    <location>
        <begin position="252"/>
        <end position="347"/>
    </location>
</feature>
<evidence type="ECO:0000256" key="6">
    <source>
        <dbReference type="ARBA" id="ARBA00022989"/>
    </source>
</evidence>
<dbReference type="GO" id="GO:1990575">
    <property type="term" value="P:mitochondrial L-ornithine transmembrane transport"/>
    <property type="evidence" value="ECO:0007669"/>
    <property type="project" value="TreeGrafter"/>
</dbReference>
<dbReference type="PANTHER" id="PTHR45624">
    <property type="entry name" value="MITOCHONDRIAL BASIC AMINO ACIDS TRANSPORTER-RELATED"/>
    <property type="match status" value="1"/>
</dbReference>
<comment type="subcellular location">
    <subcellularLocation>
        <location evidence="1">Mitochondrion membrane</location>
        <topology evidence="1">Multi-pass membrane protein</topology>
    </subcellularLocation>
</comment>
<evidence type="ECO:0000313" key="13">
    <source>
        <dbReference type="Proteomes" id="UP000077521"/>
    </source>
</evidence>
<feature type="repeat" description="Solcar" evidence="9">
    <location>
        <begin position="137"/>
        <end position="240"/>
    </location>
</feature>
<comment type="caution">
    <text evidence="12">The sequence shown here is derived from an EMBL/GenBank/DDBJ whole genome shotgun (WGS) entry which is preliminary data.</text>
</comment>
<keyword evidence="13" id="KW-1185">Reference proteome</keyword>
<keyword evidence="3 10" id="KW-0813">Transport</keyword>
<proteinExistence type="inferred from homology"/>
<dbReference type="Gene3D" id="1.50.40.10">
    <property type="entry name" value="Mitochondrial carrier domain"/>
    <property type="match status" value="1"/>
</dbReference>
<organism evidence="12 13">
    <name type="scientific">Tilletia indica</name>
    <dbReference type="NCBI Taxonomy" id="43049"/>
    <lineage>
        <taxon>Eukaryota</taxon>
        <taxon>Fungi</taxon>
        <taxon>Dikarya</taxon>
        <taxon>Basidiomycota</taxon>
        <taxon>Ustilaginomycotina</taxon>
        <taxon>Exobasidiomycetes</taxon>
        <taxon>Tilletiales</taxon>
        <taxon>Tilletiaceae</taxon>
        <taxon>Tilletia</taxon>
    </lineage>
</organism>
<evidence type="ECO:0000313" key="12">
    <source>
        <dbReference type="EMBL" id="KAE8251886.1"/>
    </source>
</evidence>
<sequence>MAPQSRGSSRGSDSSSTDSPHKISPATTPSTSNKEGGTSYKGYLAGTASGLTKLVVGHPFDSVKVRMQCSPPGTYSGPWHAFRSLVKNESVLSLYKGASPPAVGWAVTDAVLLGSLHQYRLIFSRWSGTGEGTGKRLPLQYHGLAGLLAGWTNSFVTCPIELLKTKLQMQTQRVSLHLPGRGASSAVGNVAPQFKGPIDCAAQIIRAHGPQGLWHALPATLLFRSSFAVMWVSYDIIQRGFTKLRGTSFEMSTGVQTFLAGGLGAEFYWLTALPADNIKNRMMVDDLYKPKYPTMRSCAIAIWNEPGPKASTVARIRNFYTGLAPCLLRAFPTNAAAILAFETTMRFLGAENTAVH</sequence>